<reference evidence="3 4" key="1">
    <citation type="journal article" date="2016" name="Nat. Commun.">
        <title>Thousands of microbial genomes shed light on interconnected biogeochemical processes in an aquifer system.</title>
        <authorList>
            <person name="Anantharaman K."/>
            <person name="Brown C.T."/>
            <person name="Hug L.A."/>
            <person name="Sharon I."/>
            <person name="Castelle C.J."/>
            <person name="Probst A.J."/>
            <person name="Thomas B.C."/>
            <person name="Singh A."/>
            <person name="Wilkins M.J."/>
            <person name="Karaoz U."/>
            <person name="Brodie E.L."/>
            <person name="Williams K.H."/>
            <person name="Hubbard S.S."/>
            <person name="Banfield J.F."/>
        </authorList>
    </citation>
    <scope>NUCLEOTIDE SEQUENCE [LARGE SCALE GENOMIC DNA]</scope>
</reference>
<accession>A0A1F7UNX5</accession>
<dbReference type="GO" id="GO:0016787">
    <property type="term" value="F:hydrolase activity"/>
    <property type="evidence" value="ECO:0007669"/>
    <property type="project" value="UniProtKB-KW"/>
</dbReference>
<keyword evidence="1" id="KW-0203">Cytokinin biosynthesis</keyword>
<name>A0A1F7UNX5_9BACT</name>
<dbReference type="InterPro" id="IPR052341">
    <property type="entry name" value="LOG_family_nucleotidases"/>
</dbReference>
<dbReference type="Gene3D" id="3.40.50.450">
    <property type="match status" value="1"/>
</dbReference>
<comment type="similarity">
    <text evidence="1">Belongs to the LOG family.</text>
</comment>
<keyword evidence="1" id="KW-0378">Hydrolase</keyword>
<dbReference type="NCBIfam" id="TIGR00730">
    <property type="entry name" value="Rossman fold protein, TIGR00730 family"/>
    <property type="match status" value="1"/>
</dbReference>
<proteinExistence type="inferred from homology"/>
<dbReference type="InterPro" id="IPR031100">
    <property type="entry name" value="LOG_fam"/>
</dbReference>
<organism evidence="3 4">
    <name type="scientific">Candidatus Uhrbacteria bacterium RIFCSPLOWO2_01_FULL_47_24</name>
    <dbReference type="NCBI Taxonomy" id="1802401"/>
    <lineage>
        <taxon>Bacteria</taxon>
        <taxon>Candidatus Uhriibacteriota</taxon>
    </lineage>
</organism>
<dbReference type="PANTHER" id="PTHR43393">
    <property type="entry name" value="CYTOKININ RIBOSIDE 5'-MONOPHOSPHATE PHOSPHORIBOHYDROLASE"/>
    <property type="match status" value="1"/>
</dbReference>
<feature type="compositionally biased region" description="Pro residues" evidence="2">
    <location>
        <begin position="9"/>
        <end position="23"/>
    </location>
</feature>
<evidence type="ECO:0000256" key="2">
    <source>
        <dbReference type="SAM" id="MobiDB-lite"/>
    </source>
</evidence>
<dbReference type="EMBL" id="MGEJ01000018">
    <property type="protein sequence ID" value="OGL80003.1"/>
    <property type="molecule type" value="Genomic_DNA"/>
</dbReference>
<dbReference type="EC" id="3.2.2.n1" evidence="1"/>
<dbReference type="AlphaFoldDB" id="A0A1F7UNX5"/>
<sequence>MALKKPPKIPEPAGQPPPQPPPQKIDFRHEGSWRIFRIMSEFIDGFQFLGDLKKEVSFFGSARFTEKNPHYQEALKLARMLGKAGFTVVTGGGPGIMEAANRGAVESGAESVGINIQLPKEQRVNKYVKRGIGFHYFFTRRVMLSASAQAYIFFPGGFGTLDEFFELVTLIQTKKMERIPIILVGRDYWGTLFQWMEDWVLKTHHAISAEDLKICKLVSSVEEAFEIIKKSKEREYF</sequence>
<evidence type="ECO:0000256" key="1">
    <source>
        <dbReference type="RuleBase" id="RU363015"/>
    </source>
</evidence>
<dbReference type="SUPFAM" id="SSF102405">
    <property type="entry name" value="MCP/YpsA-like"/>
    <property type="match status" value="1"/>
</dbReference>
<dbReference type="Proteomes" id="UP000176897">
    <property type="component" value="Unassembled WGS sequence"/>
</dbReference>
<evidence type="ECO:0000313" key="4">
    <source>
        <dbReference type="Proteomes" id="UP000176897"/>
    </source>
</evidence>
<dbReference type="STRING" id="1802401.A3B21_01335"/>
<dbReference type="Pfam" id="PF03641">
    <property type="entry name" value="Lysine_decarbox"/>
    <property type="match status" value="1"/>
</dbReference>
<dbReference type="InterPro" id="IPR005269">
    <property type="entry name" value="LOG"/>
</dbReference>
<dbReference type="GO" id="GO:0009691">
    <property type="term" value="P:cytokinin biosynthetic process"/>
    <property type="evidence" value="ECO:0007669"/>
    <property type="project" value="UniProtKB-UniRule"/>
</dbReference>
<feature type="region of interest" description="Disordered" evidence="2">
    <location>
        <begin position="1"/>
        <end position="26"/>
    </location>
</feature>
<protein>
    <recommendedName>
        <fullName evidence="1">Cytokinin riboside 5'-monophosphate phosphoribohydrolase</fullName>
        <ecNumber evidence="1">3.2.2.n1</ecNumber>
    </recommendedName>
</protein>
<dbReference type="GO" id="GO:0005829">
    <property type="term" value="C:cytosol"/>
    <property type="evidence" value="ECO:0007669"/>
    <property type="project" value="TreeGrafter"/>
</dbReference>
<gene>
    <name evidence="3" type="ORF">A3B21_01335</name>
</gene>
<dbReference type="PANTHER" id="PTHR43393:SF3">
    <property type="entry name" value="LYSINE DECARBOXYLASE-LIKE PROTEIN"/>
    <property type="match status" value="1"/>
</dbReference>
<comment type="caution">
    <text evidence="3">The sequence shown here is derived from an EMBL/GenBank/DDBJ whole genome shotgun (WGS) entry which is preliminary data.</text>
</comment>
<evidence type="ECO:0000313" key="3">
    <source>
        <dbReference type="EMBL" id="OGL80003.1"/>
    </source>
</evidence>